<name>A0AAU7DZ23_9MICO</name>
<gene>
    <name evidence="1" type="ORF">V5R04_04335</name>
</gene>
<proteinExistence type="predicted"/>
<organism evidence="1">
    <name type="scientific">Jonesiaceae bacterium BS-20</name>
    <dbReference type="NCBI Taxonomy" id="3120821"/>
    <lineage>
        <taxon>Bacteria</taxon>
        <taxon>Bacillati</taxon>
        <taxon>Actinomycetota</taxon>
        <taxon>Actinomycetes</taxon>
        <taxon>Micrococcales</taxon>
        <taxon>Jonesiaceae</taxon>
    </lineage>
</organism>
<dbReference type="PROSITE" id="PS51257">
    <property type="entry name" value="PROKAR_LIPOPROTEIN"/>
    <property type="match status" value="1"/>
</dbReference>
<dbReference type="EMBL" id="CP146203">
    <property type="protein sequence ID" value="XBH22458.1"/>
    <property type="molecule type" value="Genomic_DNA"/>
</dbReference>
<evidence type="ECO:0000313" key="1">
    <source>
        <dbReference type="EMBL" id="XBH22458.1"/>
    </source>
</evidence>
<reference evidence="1" key="1">
    <citation type="submission" date="2024-02" db="EMBL/GenBank/DDBJ databases">
        <title>Tomenella chthoni gen. nov. sp. nov., a member of the family Jonesiaceae isolated from bat guano.</title>
        <authorList>
            <person name="Miller S.L."/>
            <person name="King J."/>
            <person name="Sankaranarayanan K."/>
            <person name="Lawson P.A."/>
        </authorList>
    </citation>
    <scope>NUCLEOTIDE SEQUENCE</scope>
    <source>
        <strain evidence="1">BS-20</strain>
    </source>
</reference>
<protein>
    <submittedName>
        <fullName evidence="1">Uncharacterized protein</fullName>
    </submittedName>
</protein>
<dbReference type="AlphaFoldDB" id="A0AAU7DZ23"/>
<sequence length="228" mass="25964">MREMRVRHSRARIAVLTLTLSVAVSGCSLENMESEHKDAFGTEEISSPEYDESLSSMWAEFYGVSDPPEVEFVRFVASEEFDAVQRRCVIERGFAAPDGVNFEIPEGNEENFGLANYVCAMQYRVPKRLLGEWGRGQVEAQYRWTVEFVIPCLEEQGFPILPPPTEAAFIDLWDTPKAYFPFAEVELDIEGLEFNVVWEALEQTCPQQVPLTIAWGEQTIDGWIEANH</sequence>
<accession>A0AAU7DZ23</accession>